<dbReference type="Pfam" id="PF10056">
    <property type="entry name" value="DUF2293"/>
    <property type="match status" value="1"/>
</dbReference>
<dbReference type="PANTHER" id="PTHR38113:SF1">
    <property type="entry name" value="DUF2293 DOMAIN-CONTAINING PROTEIN"/>
    <property type="match status" value="1"/>
</dbReference>
<sequence length="171" mass="20297">MQDYGIRTARRVRSEMLTVPKTDGQDPETERTQKREWNRSPLRQYFPRIPDAALERLLDICIDKGVTYNLSQSKIWNMRRLTSIVVAHVRHNYSDYDQLLRDKVDRFDARFRSAEQVWTTLRQWCPWDDSNEVLERCVRATLVRPEDRGADFDPMDIDEDSDDEGDPMDLS</sequence>
<feature type="compositionally biased region" description="Basic and acidic residues" evidence="1">
    <location>
        <begin position="28"/>
        <end position="37"/>
    </location>
</feature>
<accession>A0A6H0Y5R6</accession>
<protein>
    <recommendedName>
        <fullName evidence="2">DUF2293 domain-containing protein</fullName>
    </recommendedName>
</protein>
<feature type="domain" description="DUF2293" evidence="2">
    <location>
        <begin position="42"/>
        <end position="124"/>
    </location>
</feature>
<organism evidence="3 4">
    <name type="scientific">Peltaster fructicola</name>
    <dbReference type="NCBI Taxonomy" id="286661"/>
    <lineage>
        <taxon>Eukaryota</taxon>
        <taxon>Fungi</taxon>
        <taxon>Dikarya</taxon>
        <taxon>Ascomycota</taxon>
        <taxon>Pezizomycotina</taxon>
        <taxon>Dothideomycetes</taxon>
        <taxon>Dothideomycetes incertae sedis</taxon>
        <taxon>Peltaster</taxon>
    </lineage>
</organism>
<dbReference type="EMBL" id="CP051143">
    <property type="protein sequence ID" value="QIX02382.1"/>
    <property type="molecule type" value="Genomic_DNA"/>
</dbReference>
<keyword evidence="4" id="KW-1185">Reference proteome</keyword>
<dbReference type="AlphaFoldDB" id="A0A6H0Y5R6"/>
<evidence type="ECO:0000256" key="1">
    <source>
        <dbReference type="SAM" id="MobiDB-lite"/>
    </source>
</evidence>
<dbReference type="PANTHER" id="PTHR38113">
    <property type="match status" value="1"/>
</dbReference>
<evidence type="ECO:0000259" key="2">
    <source>
        <dbReference type="Pfam" id="PF10056"/>
    </source>
</evidence>
<feature type="region of interest" description="Disordered" evidence="1">
    <location>
        <begin position="16"/>
        <end position="37"/>
    </location>
</feature>
<dbReference type="InterPro" id="IPR018744">
    <property type="entry name" value="DUF2293"/>
</dbReference>
<name>A0A6H0Y5R6_9PEZI</name>
<dbReference type="OrthoDB" id="5381833at2759"/>
<gene>
    <name evidence="3" type="ORF">AMS68_007899</name>
</gene>
<feature type="compositionally biased region" description="Acidic residues" evidence="1">
    <location>
        <begin position="153"/>
        <end position="171"/>
    </location>
</feature>
<evidence type="ECO:0000313" key="3">
    <source>
        <dbReference type="EMBL" id="QIX02382.1"/>
    </source>
</evidence>
<feature type="region of interest" description="Disordered" evidence="1">
    <location>
        <begin position="148"/>
        <end position="171"/>
    </location>
</feature>
<proteinExistence type="predicted"/>
<evidence type="ECO:0000313" key="4">
    <source>
        <dbReference type="Proteomes" id="UP000503462"/>
    </source>
</evidence>
<reference evidence="3 4" key="1">
    <citation type="journal article" date="2016" name="Sci. Rep.">
        <title>Peltaster fructicola genome reveals evolution from an invasive phytopathogen to an ectophytic parasite.</title>
        <authorList>
            <person name="Xu C."/>
            <person name="Chen H."/>
            <person name="Gleason M.L."/>
            <person name="Xu J.R."/>
            <person name="Liu H."/>
            <person name="Zhang R."/>
            <person name="Sun G."/>
        </authorList>
    </citation>
    <scope>NUCLEOTIDE SEQUENCE [LARGE SCALE GENOMIC DNA]</scope>
    <source>
        <strain evidence="3 4">LNHT1506</strain>
    </source>
</reference>
<dbReference type="Proteomes" id="UP000503462">
    <property type="component" value="Chromosome 5"/>
</dbReference>